<evidence type="ECO:0000313" key="3">
    <source>
        <dbReference type="Proteomes" id="UP001059672"/>
    </source>
</evidence>
<reference evidence="2" key="1">
    <citation type="submission" date="2021-04" db="EMBL/GenBank/DDBJ databases">
        <title>Oceanospirillales bacteria with DddD are important DMSP degraders in coastal seawater.</title>
        <authorList>
            <person name="Liu J."/>
        </authorList>
    </citation>
    <scope>NUCLEOTIDE SEQUENCE</scope>
    <source>
        <strain evidence="2">D13-4</strain>
    </source>
</reference>
<organism evidence="2 3">
    <name type="scientific">Pseudomonas benzenivorans</name>
    <dbReference type="NCBI Taxonomy" id="556533"/>
    <lineage>
        <taxon>Bacteria</taxon>
        <taxon>Pseudomonadati</taxon>
        <taxon>Pseudomonadota</taxon>
        <taxon>Gammaproteobacteria</taxon>
        <taxon>Pseudomonadales</taxon>
        <taxon>Pseudomonadaceae</taxon>
        <taxon>Pseudomonas</taxon>
    </lineage>
</organism>
<dbReference type="EMBL" id="CP073346">
    <property type="protein sequence ID" value="UTW05790.1"/>
    <property type="molecule type" value="Genomic_DNA"/>
</dbReference>
<keyword evidence="1" id="KW-1133">Transmembrane helix</keyword>
<feature type="transmembrane region" description="Helical" evidence="1">
    <location>
        <begin position="58"/>
        <end position="77"/>
    </location>
</feature>
<evidence type="ECO:0000313" key="2">
    <source>
        <dbReference type="EMBL" id="UTW05790.1"/>
    </source>
</evidence>
<feature type="transmembrane region" description="Helical" evidence="1">
    <location>
        <begin position="83"/>
        <end position="103"/>
    </location>
</feature>
<accession>A0ABY5H0L3</accession>
<keyword evidence="1" id="KW-0812">Transmembrane</keyword>
<keyword evidence="3" id="KW-1185">Reference proteome</keyword>
<keyword evidence="1" id="KW-0472">Membrane</keyword>
<feature type="transmembrane region" description="Helical" evidence="1">
    <location>
        <begin position="6"/>
        <end position="37"/>
    </location>
</feature>
<gene>
    <name evidence="2" type="ORF">KDW96_11360</name>
</gene>
<evidence type="ECO:0000256" key="1">
    <source>
        <dbReference type="SAM" id="Phobius"/>
    </source>
</evidence>
<protein>
    <submittedName>
        <fullName evidence="2">Uncharacterized protein</fullName>
    </submittedName>
</protein>
<dbReference type="RefSeq" id="WP_255836373.1">
    <property type="nucleotide sequence ID" value="NZ_CP073346.1"/>
</dbReference>
<dbReference type="Proteomes" id="UP001059672">
    <property type="component" value="Chromosome"/>
</dbReference>
<name>A0ABY5H0L3_9PSED</name>
<sequence length="202" mass="22444">MAALRILFYAVIGLALSASIFVLNLLFFAKPLYALYADLLQSGQMYQGETRAFMYNRFLLTVIAPTSLLLGGGLTWLSIKLRWLAFILAALALVTILSAAIFMRFEPVVISPAPLRDHPNAQWSGGVDGGAFFEITEADPPRYFLEIRYENGSLWAKGWVNGQEQALTNSDFLGYYGGNSIDLKSNKQLRLENQDGTSIDFD</sequence>
<proteinExistence type="predicted"/>